<evidence type="ECO:0000256" key="4">
    <source>
        <dbReference type="ARBA" id="ARBA00022821"/>
    </source>
</evidence>
<dbReference type="GO" id="GO:0005516">
    <property type="term" value="F:calmodulin binding"/>
    <property type="evidence" value="ECO:0007669"/>
    <property type="project" value="UniProtKB-KW"/>
</dbReference>
<evidence type="ECO:0000313" key="11">
    <source>
        <dbReference type="Proteomes" id="UP000824469"/>
    </source>
</evidence>
<dbReference type="Proteomes" id="UP000824469">
    <property type="component" value="Unassembled WGS sequence"/>
</dbReference>
<dbReference type="EMBL" id="JAHRHJ020000002">
    <property type="protein sequence ID" value="KAH9324067.1"/>
    <property type="molecule type" value="Genomic_DNA"/>
</dbReference>
<evidence type="ECO:0000256" key="6">
    <source>
        <dbReference type="ARBA" id="ARBA00023136"/>
    </source>
</evidence>
<comment type="caution">
    <text evidence="10">The sequence shown here is derived from an EMBL/GenBank/DDBJ whole genome shotgun (WGS) entry which is preliminary data.</text>
</comment>
<keyword evidence="8" id="KW-0112">Calmodulin-binding</keyword>
<feature type="transmembrane region" description="Helical" evidence="9">
    <location>
        <begin position="60"/>
        <end position="78"/>
    </location>
</feature>
<dbReference type="GO" id="GO:0006952">
    <property type="term" value="P:defense response"/>
    <property type="evidence" value="ECO:0007669"/>
    <property type="project" value="UniProtKB-KW"/>
</dbReference>
<evidence type="ECO:0000256" key="8">
    <source>
        <dbReference type="RuleBase" id="RU280816"/>
    </source>
</evidence>
<keyword evidence="4 8" id="KW-0611">Plant defense</keyword>
<feature type="transmembrane region" description="Helical" evidence="9">
    <location>
        <begin position="389"/>
        <end position="410"/>
    </location>
</feature>
<keyword evidence="5 8" id="KW-1133">Transmembrane helix</keyword>
<comment type="domain">
    <text evidence="8">The C-terminus contains a calmodulin-binding domain, which binds calmodulin in a calcium-dependent fashion.</text>
</comment>
<dbReference type="OMA" id="HWIKSET"/>
<dbReference type="AlphaFoldDB" id="A0AA38LK65"/>
<keyword evidence="6 8" id="KW-0472">Membrane</keyword>
<gene>
    <name evidence="8" type="primary">MLO</name>
    <name evidence="10" type="ORF">KI387_004245</name>
</gene>
<evidence type="ECO:0000256" key="7">
    <source>
        <dbReference type="ARBA" id="ARBA00023265"/>
    </source>
</evidence>
<dbReference type="InterPro" id="IPR004326">
    <property type="entry name" value="Mlo"/>
</dbReference>
<protein>
    <recommendedName>
        <fullName evidence="8">MLO-like protein</fullName>
    </recommendedName>
</protein>
<comment type="similarity">
    <text evidence="2 8">Belongs to the MLO family.</text>
</comment>
<proteinExistence type="inferred from homology"/>
<comment type="function">
    <text evidence="8">May be involved in modulation of pathogen defense and leaf cell death.</text>
</comment>
<feature type="non-terminal residue" evidence="10">
    <location>
        <position position="412"/>
    </location>
</feature>
<evidence type="ECO:0000256" key="3">
    <source>
        <dbReference type="ARBA" id="ARBA00022692"/>
    </source>
</evidence>
<dbReference type="PANTHER" id="PTHR31942">
    <property type="entry name" value="MLO-LIKE PROTEIN 1"/>
    <property type="match status" value="1"/>
</dbReference>
<keyword evidence="11" id="KW-1185">Reference proteome</keyword>
<sequence>MSGEEENSLESTPTWSIATVCCVFIITSLGLQQGLHYLGKSLKKHNRRSLYEALQKLKEELMLLGFISLLLTVFKYPIGRICISRSLTRLMLPCRQKEYENNVNISPKISETPSEAGGYCEEKGKVPLLSTEGMHQLHMFVFVLAIVHVVYCAMTMILGAAKIHSWKRWEAEIKENLMSECGAYQKRLTDVIHDDFMMSHTNGHWIKSETLEWIESFWRQFYGSVRRSDYTTLRLGFIEEHCRANKKFDFHNYLVRCLEVDFKKVVGISGYHWAFVVIFLLLNNHGWNSYFWMAFLPIILLLFVGTKLQHVIKRMAQEVIKKNNAGQGGKFVRLSNEHFWFGRPQLILHLIHFILFQNAFELAFVLWITVNFGFTSCMLSKVYYMIPRVFMGVLVQFLCSYCTFPLYALVTQ</sequence>
<evidence type="ECO:0000313" key="10">
    <source>
        <dbReference type="EMBL" id="KAH9324067.1"/>
    </source>
</evidence>
<accession>A0AA38LK65</accession>
<name>A0AA38LK65_TAXCH</name>
<keyword evidence="7 8" id="KW-0568">Pathogenesis-related protein</keyword>
<evidence type="ECO:0000256" key="2">
    <source>
        <dbReference type="ARBA" id="ARBA00006574"/>
    </source>
</evidence>
<feature type="transmembrane region" description="Helical" evidence="9">
    <location>
        <begin position="15"/>
        <end position="39"/>
    </location>
</feature>
<keyword evidence="3 8" id="KW-0812">Transmembrane</keyword>
<dbReference type="PANTHER" id="PTHR31942:SF52">
    <property type="entry name" value="MLO-LIKE PROTEIN 1"/>
    <property type="match status" value="1"/>
</dbReference>
<feature type="transmembrane region" description="Helical" evidence="9">
    <location>
        <begin position="346"/>
        <end position="369"/>
    </location>
</feature>
<feature type="transmembrane region" description="Helical" evidence="9">
    <location>
        <begin position="289"/>
        <end position="306"/>
    </location>
</feature>
<reference evidence="10 11" key="1">
    <citation type="journal article" date="2021" name="Nat. Plants">
        <title>The Taxus genome provides insights into paclitaxel biosynthesis.</title>
        <authorList>
            <person name="Xiong X."/>
            <person name="Gou J."/>
            <person name="Liao Q."/>
            <person name="Li Y."/>
            <person name="Zhou Q."/>
            <person name="Bi G."/>
            <person name="Li C."/>
            <person name="Du R."/>
            <person name="Wang X."/>
            <person name="Sun T."/>
            <person name="Guo L."/>
            <person name="Liang H."/>
            <person name="Lu P."/>
            <person name="Wu Y."/>
            <person name="Zhang Z."/>
            <person name="Ro D.K."/>
            <person name="Shang Y."/>
            <person name="Huang S."/>
            <person name="Yan J."/>
        </authorList>
    </citation>
    <scope>NUCLEOTIDE SEQUENCE [LARGE SCALE GENOMIC DNA]</scope>
    <source>
        <strain evidence="10">Ta-2019</strain>
    </source>
</reference>
<organism evidence="10 11">
    <name type="scientific">Taxus chinensis</name>
    <name type="common">Chinese yew</name>
    <name type="synonym">Taxus wallichiana var. chinensis</name>
    <dbReference type="NCBI Taxonomy" id="29808"/>
    <lineage>
        <taxon>Eukaryota</taxon>
        <taxon>Viridiplantae</taxon>
        <taxon>Streptophyta</taxon>
        <taxon>Embryophyta</taxon>
        <taxon>Tracheophyta</taxon>
        <taxon>Spermatophyta</taxon>
        <taxon>Pinopsida</taxon>
        <taxon>Pinidae</taxon>
        <taxon>Conifers II</taxon>
        <taxon>Cupressales</taxon>
        <taxon>Taxaceae</taxon>
        <taxon>Taxus</taxon>
    </lineage>
</organism>
<dbReference type="GO" id="GO:0016020">
    <property type="term" value="C:membrane"/>
    <property type="evidence" value="ECO:0007669"/>
    <property type="project" value="UniProtKB-SubCell"/>
</dbReference>
<evidence type="ECO:0000256" key="5">
    <source>
        <dbReference type="ARBA" id="ARBA00022989"/>
    </source>
</evidence>
<feature type="transmembrane region" description="Helical" evidence="9">
    <location>
        <begin position="137"/>
        <end position="161"/>
    </location>
</feature>
<evidence type="ECO:0000256" key="9">
    <source>
        <dbReference type="SAM" id="Phobius"/>
    </source>
</evidence>
<feature type="transmembrane region" description="Helical" evidence="9">
    <location>
        <begin position="265"/>
        <end position="283"/>
    </location>
</feature>
<dbReference type="Pfam" id="PF03094">
    <property type="entry name" value="Mlo"/>
    <property type="match status" value="1"/>
</dbReference>
<comment type="subcellular location">
    <subcellularLocation>
        <location evidence="1 8">Membrane</location>
        <topology evidence="1 8">Multi-pass membrane protein</topology>
    </subcellularLocation>
</comment>
<evidence type="ECO:0000256" key="1">
    <source>
        <dbReference type="ARBA" id="ARBA00004141"/>
    </source>
</evidence>